<feature type="domain" description="N-acetyltransferase" evidence="2">
    <location>
        <begin position="21"/>
        <end position="159"/>
    </location>
</feature>
<accession>A0A923PK83</accession>
<evidence type="ECO:0000313" key="3">
    <source>
        <dbReference type="EMBL" id="MBC6992824.1"/>
    </source>
</evidence>
<feature type="compositionally biased region" description="Low complexity" evidence="1">
    <location>
        <begin position="339"/>
        <end position="354"/>
    </location>
</feature>
<dbReference type="PROSITE" id="PS51186">
    <property type="entry name" value="GNAT"/>
    <property type="match status" value="1"/>
</dbReference>
<organism evidence="3 4">
    <name type="scientific">Neolewinella lacunae</name>
    <dbReference type="NCBI Taxonomy" id="1517758"/>
    <lineage>
        <taxon>Bacteria</taxon>
        <taxon>Pseudomonadati</taxon>
        <taxon>Bacteroidota</taxon>
        <taxon>Saprospiria</taxon>
        <taxon>Saprospirales</taxon>
        <taxon>Lewinellaceae</taxon>
        <taxon>Neolewinella</taxon>
    </lineage>
</organism>
<keyword evidence="4" id="KW-1185">Reference proteome</keyword>
<dbReference type="EMBL" id="JACSIT010000038">
    <property type="protein sequence ID" value="MBC6992824.1"/>
    <property type="molecule type" value="Genomic_DNA"/>
</dbReference>
<comment type="caution">
    <text evidence="3">The sequence shown here is derived from an EMBL/GenBank/DDBJ whole genome shotgun (WGS) entry which is preliminary data.</text>
</comment>
<feature type="compositionally biased region" description="Basic and acidic residues" evidence="1">
    <location>
        <begin position="306"/>
        <end position="317"/>
    </location>
</feature>
<dbReference type="Pfam" id="PF00583">
    <property type="entry name" value="Acetyltransf_1"/>
    <property type="match status" value="1"/>
</dbReference>
<sequence length="710" mass="77881">MTLRPARLADFDHLETFVWQAIFPAFDHPGLTDAQREENDALIELARTEVVEALDLPHHAVFVAIDGKTRTLAGYVVVDASPRAYAEIKRLIVKRAHWGKGVGAELMEMATDFIGRDRAVSACIRYYNERALSFFAKQGFVDTGETTGAFAIPRKLLLREAFERLPKTAAPAAPAESPAADDYYDFPTEADEPVFESLPDYRLTTDDAPLFETGENALRAEEIPATPAEESSLTEDQLSVLEAFIARARAAKGLADKIPEPAAPSRPASPPASSRSDHSTPPSGPSPAHRMIEFEVDFGDKVETISRTPHPVEKPTERAAPSPNPVPATASFEFAFDSGTTPEGTPSTPTQSQPKPEESPKKTPPPQPKPANAAPAVSESVQTKHCPDCQTSLPISARFCFTCGFPQPEPSAGDTGDRAPEEDFLVLEEIPPVTEPTPQAQPKTPPPNKAEPAAATPRNNASTAQDSTEKMRNGAAPGNNPADLKTAFREYLSERVVAYFGQRHLTKYLDRLDSSIAFQQVRDGSLAKLSTWLGEQGNTAASRVRRRNILADLTEYFLAETAADLHGHLLPQRLLRHQSVDWEVADLFRLVMDYLDFASESERVYTDFVVMPTRALKNATTSFLRAARDERVFFICDQSLISQAKNGFAVTDSGIYWKNVLQPAGSATFTTMDPPRIEQGHLVLDGQYFDAGSRLNLKIAVLLDKLRRMG</sequence>
<dbReference type="RefSeq" id="WP_187464961.1">
    <property type="nucleotide sequence ID" value="NZ_JACSIT010000038.1"/>
</dbReference>
<feature type="region of interest" description="Disordered" evidence="1">
    <location>
        <begin position="255"/>
        <end position="289"/>
    </location>
</feature>
<feature type="region of interest" description="Disordered" evidence="1">
    <location>
        <begin position="306"/>
        <end position="380"/>
    </location>
</feature>
<name>A0A923PK83_9BACT</name>
<feature type="compositionally biased region" description="Pro residues" evidence="1">
    <location>
        <begin position="261"/>
        <end position="270"/>
    </location>
</feature>
<dbReference type="CDD" id="cd04301">
    <property type="entry name" value="NAT_SF"/>
    <property type="match status" value="1"/>
</dbReference>
<dbReference type="AlphaFoldDB" id="A0A923PK83"/>
<proteinExistence type="predicted"/>
<dbReference type="InterPro" id="IPR016181">
    <property type="entry name" value="Acyl_CoA_acyltransferase"/>
</dbReference>
<gene>
    <name evidence="3" type="ORF">H9S92_01495</name>
</gene>
<protein>
    <submittedName>
        <fullName evidence="3">GNAT family N-acetyltransferase</fullName>
    </submittedName>
</protein>
<evidence type="ECO:0000313" key="4">
    <source>
        <dbReference type="Proteomes" id="UP000650081"/>
    </source>
</evidence>
<dbReference type="SUPFAM" id="SSF55729">
    <property type="entry name" value="Acyl-CoA N-acyltransferases (Nat)"/>
    <property type="match status" value="1"/>
</dbReference>
<evidence type="ECO:0000256" key="1">
    <source>
        <dbReference type="SAM" id="MobiDB-lite"/>
    </source>
</evidence>
<feature type="compositionally biased region" description="Polar residues" evidence="1">
    <location>
        <begin position="457"/>
        <end position="466"/>
    </location>
</feature>
<reference evidence="3" key="1">
    <citation type="submission" date="2020-08" db="EMBL/GenBank/DDBJ databases">
        <title>Lewinella bacteria from marine environments.</title>
        <authorList>
            <person name="Zhong Y."/>
        </authorList>
    </citation>
    <scope>NUCLEOTIDE SEQUENCE</scope>
    <source>
        <strain evidence="3">KCTC 42187</strain>
    </source>
</reference>
<feature type="region of interest" description="Disordered" evidence="1">
    <location>
        <begin position="432"/>
        <end position="482"/>
    </location>
</feature>
<dbReference type="Gene3D" id="3.40.630.30">
    <property type="match status" value="1"/>
</dbReference>
<dbReference type="InterPro" id="IPR000182">
    <property type="entry name" value="GNAT_dom"/>
</dbReference>
<dbReference type="Proteomes" id="UP000650081">
    <property type="component" value="Unassembled WGS sequence"/>
</dbReference>
<evidence type="ECO:0000259" key="2">
    <source>
        <dbReference type="PROSITE" id="PS51186"/>
    </source>
</evidence>
<dbReference type="GO" id="GO:0016747">
    <property type="term" value="F:acyltransferase activity, transferring groups other than amino-acyl groups"/>
    <property type="evidence" value="ECO:0007669"/>
    <property type="project" value="InterPro"/>
</dbReference>